<evidence type="ECO:0000313" key="4">
    <source>
        <dbReference type="Proteomes" id="UP000054363"/>
    </source>
</evidence>
<proteinExistence type="inferred from homology"/>
<accession>A0A094IZJ1</accession>
<dbReference type="EMBL" id="JPER01000001">
    <property type="protein sequence ID" value="KFZ31224.1"/>
    <property type="molecule type" value="Genomic_DNA"/>
</dbReference>
<dbReference type="NCBIfam" id="NF009150">
    <property type="entry name" value="PRK12497.1-3"/>
    <property type="match status" value="1"/>
</dbReference>
<evidence type="ECO:0000256" key="1">
    <source>
        <dbReference type="ARBA" id="ARBA00006738"/>
    </source>
</evidence>
<gene>
    <name evidence="3" type="ORF">IDSA_00345</name>
</gene>
<name>A0A094IZJ1_9GAMM</name>
<dbReference type="Proteomes" id="UP000054363">
    <property type="component" value="Unassembled WGS sequence"/>
</dbReference>
<reference evidence="3 4" key="1">
    <citation type="submission" date="2014-06" db="EMBL/GenBank/DDBJ databases">
        <title>The draft genome sequence of Idiomarina salinarum ISL-52.</title>
        <authorList>
            <person name="Du J."/>
            <person name="Shao Z."/>
        </authorList>
    </citation>
    <scope>NUCLEOTIDE SEQUENCE [LARGE SCALE GENOMIC DNA]</scope>
    <source>
        <strain evidence="3 4">ISL-52</strain>
    </source>
</reference>
<dbReference type="STRING" id="435908.IDSA_00345"/>
<protein>
    <recommendedName>
        <fullName evidence="2">UPF0102 protein IDSA_00345</fullName>
    </recommendedName>
</protein>
<comment type="similarity">
    <text evidence="1 2">Belongs to the UPF0102 family.</text>
</comment>
<dbReference type="PANTHER" id="PTHR34039">
    <property type="entry name" value="UPF0102 PROTEIN YRAN"/>
    <property type="match status" value="1"/>
</dbReference>
<dbReference type="Pfam" id="PF02021">
    <property type="entry name" value="UPF0102"/>
    <property type="match status" value="1"/>
</dbReference>
<dbReference type="AlphaFoldDB" id="A0A094IZJ1"/>
<dbReference type="NCBIfam" id="TIGR00252">
    <property type="entry name" value="YraN family protein"/>
    <property type="match status" value="1"/>
</dbReference>
<dbReference type="HAMAP" id="MF_00048">
    <property type="entry name" value="UPF0102"/>
    <property type="match status" value="1"/>
</dbReference>
<dbReference type="SUPFAM" id="SSF52980">
    <property type="entry name" value="Restriction endonuclease-like"/>
    <property type="match status" value="1"/>
</dbReference>
<dbReference type="InterPro" id="IPR011856">
    <property type="entry name" value="tRNA_endonuc-like_dom_sf"/>
</dbReference>
<dbReference type="Gene3D" id="3.40.1350.10">
    <property type="match status" value="1"/>
</dbReference>
<dbReference type="eggNOG" id="COG0792">
    <property type="taxonomic scope" value="Bacteria"/>
</dbReference>
<sequence>MSRKSDGNLGEQQACEYLEQQGLQLIEKNFSCDIGEIDLVMQHQDILVFVEVKYRANENLATVVEQITEKQCRRIRQVAQFYLIKAKYNEHRTNLRFDVVAISGFPYELQWLPDAF</sequence>
<evidence type="ECO:0000313" key="3">
    <source>
        <dbReference type="EMBL" id="KFZ31224.1"/>
    </source>
</evidence>
<dbReference type="InterPro" id="IPR011335">
    <property type="entry name" value="Restrct_endonuc-II-like"/>
</dbReference>
<dbReference type="CDD" id="cd20736">
    <property type="entry name" value="PoNe_Nuclease"/>
    <property type="match status" value="1"/>
</dbReference>
<dbReference type="PANTHER" id="PTHR34039:SF1">
    <property type="entry name" value="UPF0102 PROTEIN YRAN"/>
    <property type="match status" value="1"/>
</dbReference>
<dbReference type="RefSeq" id="WP_034773378.1">
    <property type="nucleotide sequence ID" value="NZ_JPER01000001.1"/>
</dbReference>
<keyword evidence="4" id="KW-1185">Reference proteome</keyword>
<comment type="caution">
    <text evidence="3">The sequence shown here is derived from an EMBL/GenBank/DDBJ whole genome shotgun (WGS) entry which is preliminary data.</text>
</comment>
<dbReference type="InterPro" id="IPR003509">
    <property type="entry name" value="UPF0102_YraN-like"/>
</dbReference>
<evidence type="ECO:0000256" key="2">
    <source>
        <dbReference type="HAMAP-Rule" id="MF_00048"/>
    </source>
</evidence>
<dbReference type="GO" id="GO:0003676">
    <property type="term" value="F:nucleic acid binding"/>
    <property type="evidence" value="ECO:0007669"/>
    <property type="project" value="InterPro"/>
</dbReference>
<dbReference type="OrthoDB" id="9794876at2"/>
<organism evidence="3 4">
    <name type="scientific">Pseudidiomarina salinarum</name>
    <dbReference type="NCBI Taxonomy" id="435908"/>
    <lineage>
        <taxon>Bacteria</taxon>
        <taxon>Pseudomonadati</taxon>
        <taxon>Pseudomonadota</taxon>
        <taxon>Gammaproteobacteria</taxon>
        <taxon>Alteromonadales</taxon>
        <taxon>Idiomarinaceae</taxon>
        <taxon>Pseudidiomarina</taxon>
    </lineage>
</organism>